<sequence>MFARQRCVVAPFMEAAVFGGKRWRLCRAAAGAPGYAYA</sequence>
<comment type="caution">
    <text evidence="1">The sequence shown here is derived from an EMBL/GenBank/DDBJ whole genome shotgun (WGS) entry which is preliminary data.</text>
</comment>
<feature type="non-terminal residue" evidence="1">
    <location>
        <position position="38"/>
    </location>
</feature>
<keyword evidence="2" id="KW-1185">Reference proteome</keyword>
<accession>A0A8X6N509</accession>
<organism evidence="1 2">
    <name type="scientific">Nephila pilipes</name>
    <name type="common">Giant wood spider</name>
    <name type="synonym">Nephila maculata</name>
    <dbReference type="NCBI Taxonomy" id="299642"/>
    <lineage>
        <taxon>Eukaryota</taxon>
        <taxon>Metazoa</taxon>
        <taxon>Ecdysozoa</taxon>
        <taxon>Arthropoda</taxon>
        <taxon>Chelicerata</taxon>
        <taxon>Arachnida</taxon>
        <taxon>Araneae</taxon>
        <taxon>Araneomorphae</taxon>
        <taxon>Entelegynae</taxon>
        <taxon>Araneoidea</taxon>
        <taxon>Nephilidae</taxon>
        <taxon>Nephila</taxon>
    </lineage>
</organism>
<reference evidence="1" key="1">
    <citation type="submission" date="2020-08" db="EMBL/GenBank/DDBJ databases">
        <title>Multicomponent nature underlies the extraordinary mechanical properties of spider dragline silk.</title>
        <authorList>
            <person name="Kono N."/>
            <person name="Nakamura H."/>
            <person name="Mori M."/>
            <person name="Yoshida Y."/>
            <person name="Ohtoshi R."/>
            <person name="Malay A.D."/>
            <person name="Moran D.A.P."/>
            <person name="Tomita M."/>
            <person name="Numata K."/>
            <person name="Arakawa K."/>
        </authorList>
    </citation>
    <scope>NUCLEOTIDE SEQUENCE</scope>
</reference>
<dbReference type="AlphaFoldDB" id="A0A8X6N509"/>
<evidence type="ECO:0000313" key="1">
    <source>
        <dbReference type="EMBL" id="GFS94475.1"/>
    </source>
</evidence>
<dbReference type="Proteomes" id="UP000887013">
    <property type="component" value="Unassembled WGS sequence"/>
</dbReference>
<evidence type="ECO:0000313" key="2">
    <source>
        <dbReference type="Proteomes" id="UP000887013"/>
    </source>
</evidence>
<protein>
    <submittedName>
        <fullName evidence="1">Uncharacterized protein</fullName>
    </submittedName>
</protein>
<name>A0A8X6N509_NEPPI</name>
<proteinExistence type="predicted"/>
<dbReference type="EMBL" id="BMAW01054095">
    <property type="protein sequence ID" value="GFS94475.1"/>
    <property type="molecule type" value="Genomic_DNA"/>
</dbReference>
<gene>
    <name evidence="1" type="ORF">NPIL_75881</name>
</gene>